<name>A0A0F9DM23_9ZZZZ</name>
<comment type="caution">
    <text evidence="1">The sequence shown here is derived from an EMBL/GenBank/DDBJ whole genome shotgun (WGS) entry which is preliminary data.</text>
</comment>
<proteinExistence type="predicted"/>
<organism evidence="1">
    <name type="scientific">marine sediment metagenome</name>
    <dbReference type="NCBI Taxonomy" id="412755"/>
    <lineage>
        <taxon>unclassified sequences</taxon>
        <taxon>metagenomes</taxon>
        <taxon>ecological metagenomes</taxon>
    </lineage>
</organism>
<reference evidence="1" key="1">
    <citation type="journal article" date="2015" name="Nature">
        <title>Complex archaea that bridge the gap between prokaryotes and eukaryotes.</title>
        <authorList>
            <person name="Spang A."/>
            <person name="Saw J.H."/>
            <person name="Jorgensen S.L."/>
            <person name="Zaremba-Niedzwiedzka K."/>
            <person name="Martijn J."/>
            <person name="Lind A.E."/>
            <person name="van Eijk R."/>
            <person name="Schleper C."/>
            <person name="Guy L."/>
            <person name="Ettema T.J."/>
        </authorList>
    </citation>
    <scope>NUCLEOTIDE SEQUENCE</scope>
</reference>
<accession>A0A0F9DM23</accession>
<gene>
    <name evidence="1" type="ORF">LCGC14_2182160</name>
</gene>
<dbReference type="EMBL" id="LAZR01028392">
    <property type="protein sequence ID" value="KKL62743.1"/>
    <property type="molecule type" value="Genomic_DNA"/>
</dbReference>
<dbReference type="AlphaFoldDB" id="A0A0F9DM23"/>
<sequence>MTGYAYKWAKEWFMIGFGYSVNIFNGETSPHFKEDNDLIELFEERWKKENLGPIQYKAYLKRKAEEQWRERNE</sequence>
<evidence type="ECO:0000313" key="1">
    <source>
        <dbReference type="EMBL" id="KKL62743.1"/>
    </source>
</evidence>
<protein>
    <submittedName>
        <fullName evidence="1">Uncharacterized protein</fullName>
    </submittedName>
</protein>